<gene>
    <name evidence="3" type="ORF">H4R34_003630</name>
</gene>
<dbReference type="Gene3D" id="3.40.50.1820">
    <property type="entry name" value="alpha/beta hydrolase"/>
    <property type="match status" value="1"/>
</dbReference>
<dbReference type="InterPro" id="IPR050228">
    <property type="entry name" value="Carboxylesterase_BioH"/>
</dbReference>
<dbReference type="SUPFAM" id="SSF53474">
    <property type="entry name" value="alpha/beta-Hydrolases"/>
    <property type="match status" value="1"/>
</dbReference>
<keyword evidence="4" id="KW-1185">Reference proteome</keyword>
<dbReference type="EMBL" id="JANBQB010000359">
    <property type="protein sequence ID" value="KAJ1977299.1"/>
    <property type="molecule type" value="Genomic_DNA"/>
</dbReference>
<dbReference type="OrthoDB" id="94039at2759"/>
<dbReference type="PANTHER" id="PTHR43194:SF2">
    <property type="entry name" value="PEROXISOMAL MEMBRANE PROTEIN LPX1"/>
    <property type="match status" value="1"/>
</dbReference>
<evidence type="ECO:0000313" key="3">
    <source>
        <dbReference type="EMBL" id="KAJ1977299.1"/>
    </source>
</evidence>
<evidence type="ECO:0000313" key="4">
    <source>
        <dbReference type="Proteomes" id="UP001151582"/>
    </source>
</evidence>
<dbReference type="AlphaFoldDB" id="A0A9W8E8V9"/>
<evidence type="ECO:0000256" key="1">
    <source>
        <dbReference type="SAM" id="MobiDB-lite"/>
    </source>
</evidence>
<comment type="caution">
    <text evidence="3">The sequence shown here is derived from an EMBL/GenBank/DDBJ whole genome shotgun (WGS) entry which is preliminary data.</text>
</comment>
<dbReference type="Proteomes" id="UP001151582">
    <property type="component" value="Unassembled WGS sequence"/>
</dbReference>
<feature type="region of interest" description="Disordered" evidence="1">
    <location>
        <begin position="72"/>
        <end position="93"/>
    </location>
</feature>
<dbReference type="InterPro" id="IPR029058">
    <property type="entry name" value="AB_hydrolase_fold"/>
</dbReference>
<reference evidence="3" key="1">
    <citation type="submission" date="2022-07" db="EMBL/GenBank/DDBJ databases">
        <title>Phylogenomic reconstructions and comparative analyses of Kickxellomycotina fungi.</title>
        <authorList>
            <person name="Reynolds N.K."/>
            <person name="Stajich J.E."/>
            <person name="Barry K."/>
            <person name="Grigoriev I.V."/>
            <person name="Crous P."/>
            <person name="Smith M.E."/>
        </authorList>
    </citation>
    <scope>NUCLEOTIDE SEQUENCE</scope>
    <source>
        <strain evidence="3">RSA 567</strain>
    </source>
</reference>
<proteinExistence type="predicted"/>
<sequence length="353" mass="39219">MERFQTSTAVYASSRPDKSLSVKFYRPTVSASAPLRNSTPVALIFCHAVGFNKESWEPLIESLPLAYHGVPPQPTPAERECTPIPRQPRGSDSDRAQGLVEWHIDHLVTFDAWNHGDSALLNNVSTKADFNGTLYAQDLLALVKQLNLAIPLIAVGVSMGSATILTTELLQPSTFAAIFAIDPVTPFQPPKLLVFQTELARRRKDTWATWDEIKRDYSRSKVFRSFDPRVLEVMLQTSVYKEESSGQLKLKCRPAHESFTYQACLGTLILTLSRLGEILCPVRFLLGEKSTMFPNPAMIRNTVFSGKLFDGWLIKDTGHLVSMETPHTAGAHLARFIGPALASRLDSPVRAKL</sequence>
<feature type="domain" description="AB hydrolase-1" evidence="2">
    <location>
        <begin position="43"/>
        <end position="327"/>
    </location>
</feature>
<evidence type="ECO:0000259" key="2">
    <source>
        <dbReference type="Pfam" id="PF12697"/>
    </source>
</evidence>
<organism evidence="3 4">
    <name type="scientific">Dimargaris verticillata</name>
    <dbReference type="NCBI Taxonomy" id="2761393"/>
    <lineage>
        <taxon>Eukaryota</taxon>
        <taxon>Fungi</taxon>
        <taxon>Fungi incertae sedis</taxon>
        <taxon>Zoopagomycota</taxon>
        <taxon>Kickxellomycotina</taxon>
        <taxon>Dimargaritomycetes</taxon>
        <taxon>Dimargaritales</taxon>
        <taxon>Dimargaritaceae</taxon>
        <taxon>Dimargaris</taxon>
    </lineage>
</organism>
<dbReference type="PANTHER" id="PTHR43194">
    <property type="entry name" value="HYDROLASE ALPHA/BETA FOLD FAMILY"/>
    <property type="match status" value="1"/>
</dbReference>
<dbReference type="Pfam" id="PF12697">
    <property type="entry name" value="Abhydrolase_6"/>
    <property type="match status" value="1"/>
</dbReference>
<protein>
    <recommendedName>
        <fullName evidence="2">AB hydrolase-1 domain-containing protein</fullName>
    </recommendedName>
</protein>
<dbReference type="InterPro" id="IPR000073">
    <property type="entry name" value="AB_hydrolase_1"/>
</dbReference>
<accession>A0A9W8E8V9</accession>
<name>A0A9W8E8V9_9FUNG</name>